<evidence type="ECO:0000313" key="2">
    <source>
        <dbReference type="Proteomes" id="UP000305095"/>
    </source>
</evidence>
<evidence type="ECO:0000313" key="1">
    <source>
        <dbReference type="EMBL" id="TKV74071.1"/>
    </source>
</evidence>
<dbReference type="AlphaFoldDB" id="A0A4U6RIY3"/>
<protein>
    <submittedName>
        <fullName evidence="1">Transposase</fullName>
    </submittedName>
</protein>
<dbReference type="Proteomes" id="UP000305095">
    <property type="component" value="Unassembled WGS sequence"/>
</dbReference>
<organism evidence="1 2">
    <name type="scientific">Bradyrhizobium elkanii</name>
    <dbReference type="NCBI Taxonomy" id="29448"/>
    <lineage>
        <taxon>Bacteria</taxon>
        <taxon>Pseudomonadati</taxon>
        <taxon>Pseudomonadota</taxon>
        <taxon>Alphaproteobacteria</taxon>
        <taxon>Hyphomicrobiales</taxon>
        <taxon>Nitrobacteraceae</taxon>
        <taxon>Bradyrhizobium</taxon>
    </lineage>
</organism>
<proteinExistence type="predicted"/>
<dbReference type="Pfam" id="PF05717">
    <property type="entry name" value="TnpB_IS66"/>
    <property type="match status" value="1"/>
</dbReference>
<sequence>MDFRKGADGLTLMAKETLGHDPMKGAAIFRAKRAGRVKIYHPGWSRPCDVR</sequence>
<comment type="caution">
    <text evidence="1">The sequence shown here is derived from an EMBL/GenBank/DDBJ whole genome shotgun (WGS) entry which is preliminary data.</text>
</comment>
<gene>
    <name evidence="1" type="ORF">FDV58_34320</name>
</gene>
<dbReference type="EMBL" id="SZZP01000028">
    <property type="protein sequence ID" value="TKV74071.1"/>
    <property type="molecule type" value="Genomic_DNA"/>
</dbReference>
<accession>A0A4U6RIY3</accession>
<dbReference type="InterPro" id="IPR008878">
    <property type="entry name" value="Transposase_IS66_Orf2"/>
</dbReference>
<name>A0A4U6RIY3_BRAEL</name>
<reference evidence="1 2" key="1">
    <citation type="submission" date="2019-05" db="EMBL/GenBank/DDBJ databases">
        <title>Draft Genome of Bradyrhizobium elkanii strain SEMIA 938, Used in Commercial Inoculants for Lupinus spp. in Brazil.</title>
        <authorList>
            <person name="Hungria M."/>
            <person name="Delamuta J.R.M."/>
            <person name="Ribeiro R.A."/>
            <person name="Nogueira M.A."/>
        </authorList>
    </citation>
    <scope>NUCLEOTIDE SEQUENCE [LARGE SCALE GENOMIC DNA]</scope>
    <source>
        <strain evidence="1 2">Semia 938</strain>
    </source>
</reference>